<dbReference type="EMBL" id="JAVDQZ010000008">
    <property type="protein sequence ID" value="MDR6428669.1"/>
    <property type="molecule type" value="Genomic_DNA"/>
</dbReference>
<evidence type="ECO:0000313" key="2">
    <source>
        <dbReference type="Proteomes" id="UP001184828"/>
    </source>
</evidence>
<organism evidence="1 2">
    <name type="scientific">Variovorax paradoxus</name>
    <dbReference type="NCBI Taxonomy" id="34073"/>
    <lineage>
        <taxon>Bacteria</taxon>
        <taxon>Pseudomonadati</taxon>
        <taxon>Pseudomonadota</taxon>
        <taxon>Betaproteobacteria</taxon>
        <taxon>Burkholderiales</taxon>
        <taxon>Comamonadaceae</taxon>
        <taxon>Variovorax</taxon>
    </lineage>
</organism>
<reference evidence="1" key="1">
    <citation type="submission" date="2023-07" db="EMBL/GenBank/DDBJ databases">
        <title>Sorghum-associated microbial communities from plants grown in Nebraska, USA.</title>
        <authorList>
            <person name="Schachtman D."/>
        </authorList>
    </citation>
    <scope>NUCLEOTIDE SEQUENCE</scope>
    <source>
        <strain evidence="1">DS2114</strain>
    </source>
</reference>
<protein>
    <submittedName>
        <fullName evidence="1">Uncharacterized protein</fullName>
    </submittedName>
</protein>
<sequence length="126" mass="13871">MSYYTRLDLSWDDGDYAVGSLAVEDFMAAAKECFEGFAWSTDVLEDLQIAAEGRGLDSAGFNQIGLGLVDLLQAISLKIPDVTFHARGIGEDVFDTWIRQFRAGQIMWQAGPFDSLEAIERPGLST</sequence>
<gene>
    <name evidence="1" type="ORF">J2738_004833</name>
</gene>
<dbReference type="AlphaFoldDB" id="A0AAE3Y2J1"/>
<dbReference type="RefSeq" id="WP_192325861.1">
    <property type="nucleotide sequence ID" value="NZ_JAUSRU010000006.1"/>
</dbReference>
<evidence type="ECO:0000313" key="1">
    <source>
        <dbReference type="EMBL" id="MDR6428669.1"/>
    </source>
</evidence>
<accession>A0AAE3Y2J1</accession>
<comment type="caution">
    <text evidence="1">The sequence shown here is derived from an EMBL/GenBank/DDBJ whole genome shotgun (WGS) entry which is preliminary data.</text>
</comment>
<dbReference type="Proteomes" id="UP001184828">
    <property type="component" value="Unassembled WGS sequence"/>
</dbReference>
<proteinExistence type="predicted"/>
<name>A0AAE3Y2J1_VARPD</name>